<dbReference type="RefSeq" id="WP_145416169.1">
    <property type="nucleotide sequence ID" value="NZ_CP036526.1"/>
</dbReference>
<keyword evidence="1" id="KW-0812">Transmembrane</keyword>
<evidence type="ECO:0000313" key="3">
    <source>
        <dbReference type="Proteomes" id="UP000319817"/>
    </source>
</evidence>
<dbReference type="Proteomes" id="UP000319817">
    <property type="component" value="Chromosome"/>
</dbReference>
<dbReference type="EMBL" id="CP036526">
    <property type="protein sequence ID" value="QDT08664.1"/>
    <property type="molecule type" value="Genomic_DNA"/>
</dbReference>
<organism evidence="2 3">
    <name type="scientific">Stieleria marina</name>
    <dbReference type="NCBI Taxonomy" id="1930275"/>
    <lineage>
        <taxon>Bacteria</taxon>
        <taxon>Pseudomonadati</taxon>
        <taxon>Planctomycetota</taxon>
        <taxon>Planctomycetia</taxon>
        <taxon>Pirellulales</taxon>
        <taxon>Pirellulaceae</taxon>
        <taxon>Stieleria</taxon>
    </lineage>
</organism>
<reference evidence="2 3" key="1">
    <citation type="submission" date="2019-02" db="EMBL/GenBank/DDBJ databases">
        <title>Deep-cultivation of Planctomycetes and their phenomic and genomic characterization uncovers novel biology.</title>
        <authorList>
            <person name="Wiegand S."/>
            <person name="Jogler M."/>
            <person name="Boedeker C."/>
            <person name="Pinto D."/>
            <person name="Vollmers J."/>
            <person name="Rivas-Marin E."/>
            <person name="Kohn T."/>
            <person name="Peeters S.H."/>
            <person name="Heuer A."/>
            <person name="Rast P."/>
            <person name="Oberbeckmann S."/>
            <person name="Bunk B."/>
            <person name="Jeske O."/>
            <person name="Meyerdierks A."/>
            <person name="Storesund J.E."/>
            <person name="Kallscheuer N."/>
            <person name="Luecker S."/>
            <person name="Lage O.M."/>
            <person name="Pohl T."/>
            <person name="Merkel B.J."/>
            <person name="Hornburger P."/>
            <person name="Mueller R.-W."/>
            <person name="Bruemmer F."/>
            <person name="Labrenz M."/>
            <person name="Spormann A.M."/>
            <person name="Op den Camp H."/>
            <person name="Overmann J."/>
            <person name="Amann R."/>
            <person name="Jetten M.S.M."/>
            <person name="Mascher T."/>
            <person name="Medema M.H."/>
            <person name="Devos D.P."/>
            <person name="Kaster A.-K."/>
            <person name="Ovreas L."/>
            <person name="Rohde M."/>
            <person name="Galperin M.Y."/>
            <person name="Jogler C."/>
        </authorList>
    </citation>
    <scope>NUCLEOTIDE SEQUENCE [LARGE SCALE GENOMIC DNA]</scope>
    <source>
        <strain evidence="2 3">K23_9</strain>
    </source>
</reference>
<keyword evidence="1" id="KW-1133">Transmembrane helix</keyword>
<evidence type="ECO:0000313" key="2">
    <source>
        <dbReference type="EMBL" id="QDT08664.1"/>
    </source>
</evidence>
<keyword evidence="1" id="KW-0472">Membrane</keyword>
<feature type="transmembrane region" description="Helical" evidence="1">
    <location>
        <begin position="80"/>
        <end position="102"/>
    </location>
</feature>
<protein>
    <submittedName>
        <fullName evidence="2">Uncharacterized protein</fullName>
    </submittedName>
</protein>
<sequence>MSIDSDSNLSAMTTMSAEAGFDGSDIQAPIRISGFLCLILGLASVGSFLAIGMLFIPFFAIAFGLYALRRYSPPKPVGVTAAYLGVLLAVGFGAFGLGVPLFKKHTLGSQAEQFARDYIKLVSMGHDYYALELQKEHFNRFLRSMPLEEHYASNEVSKRALEDFRQDGLRDLLVAAGPDAEWELDRPIRVFHSYGRDNADVVLSNEGPTGARLIRVLLESNVSEAGDLQWHVKVFQQYRERIVAETVM</sequence>
<evidence type="ECO:0000256" key="1">
    <source>
        <dbReference type="SAM" id="Phobius"/>
    </source>
</evidence>
<dbReference type="OrthoDB" id="257484at2"/>
<feature type="transmembrane region" description="Helical" evidence="1">
    <location>
        <begin position="35"/>
        <end position="68"/>
    </location>
</feature>
<dbReference type="AlphaFoldDB" id="A0A517NNI4"/>
<accession>A0A517NNI4</accession>
<name>A0A517NNI4_9BACT</name>
<gene>
    <name evidence="2" type="ORF">K239x_06040</name>
</gene>
<keyword evidence="3" id="KW-1185">Reference proteome</keyword>
<proteinExistence type="predicted"/>